<dbReference type="InterPro" id="IPR003538">
    <property type="entry name" value="TonB"/>
</dbReference>
<keyword evidence="3 5" id="KW-1133">Transmembrane helix</keyword>
<keyword evidence="2 5" id="KW-0812">Transmembrane</keyword>
<sequence>MINWLLSQLLLVSCMLLILIFIEAKGQKALGAKIVYMLWLLLPLSLLVNNIPQSSISVENQLIYHYIVNLKTFTPQVEQTSVWLMLWSIGTFAFLTVMAMTQWKFNQNIGAHYSKNDLTYELPKAIKVYSHKGISGPVLSGVFRPVLLLPLHFKQAFTEKQQTLILRHELTHYKRGDNIFNLLALLLLATFWFNPLFWLAYRSFRRSQELACDASVLTNTNTEDKISYSKALIQCSQTQPLSNFAIYSPYSEKKSMLKRIENIKHAAKVKPAMVALSIVISATALGGIAIAGVADKPTTISEINMATPIIRIEPKYPLQAAKNRQEGSVILEFDITAQGTTDNIKVIDSFPDGVFDKVGVDALKKWEYKPRVQGGQAQRQSGLKVQLDFRMDPPAKSHIAATSSIERIKVSQ</sequence>
<dbReference type="EMBL" id="JAKGAS010000001">
    <property type="protein sequence ID" value="MCF2946911.1"/>
    <property type="molecule type" value="Genomic_DNA"/>
</dbReference>
<comment type="caution">
    <text evidence="7">The sequence shown here is derived from an EMBL/GenBank/DDBJ whole genome shotgun (WGS) entry which is preliminary data.</text>
</comment>
<evidence type="ECO:0000259" key="6">
    <source>
        <dbReference type="PROSITE" id="PS52015"/>
    </source>
</evidence>
<keyword evidence="5" id="KW-1003">Cell membrane</keyword>
<evidence type="ECO:0000313" key="8">
    <source>
        <dbReference type="Proteomes" id="UP001521137"/>
    </source>
</evidence>
<keyword evidence="8" id="KW-1185">Reference proteome</keyword>
<feature type="domain" description="TonB C-terminal" evidence="6">
    <location>
        <begin position="301"/>
        <end position="398"/>
    </location>
</feature>
<evidence type="ECO:0000256" key="4">
    <source>
        <dbReference type="ARBA" id="ARBA00023136"/>
    </source>
</evidence>
<feature type="transmembrane region" description="Helical" evidence="5">
    <location>
        <begin position="34"/>
        <end position="52"/>
    </location>
</feature>
<dbReference type="Gene3D" id="3.30.2420.10">
    <property type="entry name" value="TonB"/>
    <property type="match status" value="1"/>
</dbReference>
<feature type="transmembrane region" description="Helical" evidence="5">
    <location>
        <begin position="272"/>
        <end position="294"/>
    </location>
</feature>
<dbReference type="PANTHER" id="PTHR34978:SF3">
    <property type="entry name" value="SLR0241 PROTEIN"/>
    <property type="match status" value="1"/>
</dbReference>
<name>A0ABS9D219_9ALTE</name>
<feature type="transmembrane region" description="Helical" evidence="5">
    <location>
        <begin position="6"/>
        <end position="22"/>
    </location>
</feature>
<accession>A0ABS9D219</accession>
<dbReference type="PRINTS" id="PR01374">
    <property type="entry name" value="TONBPROTEIN"/>
</dbReference>
<organism evidence="7 8">
    <name type="scientific">Paraglaciecola algarum</name>
    <dbReference type="NCBI Taxonomy" id="3050085"/>
    <lineage>
        <taxon>Bacteria</taxon>
        <taxon>Pseudomonadati</taxon>
        <taxon>Pseudomonadota</taxon>
        <taxon>Gammaproteobacteria</taxon>
        <taxon>Alteromonadales</taxon>
        <taxon>Alteromonadaceae</taxon>
        <taxon>Paraglaciecola</taxon>
    </lineage>
</organism>
<feature type="transmembrane region" description="Helical" evidence="5">
    <location>
        <begin position="179"/>
        <end position="201"/>
    </location>
</feature>
<comment type="subcellular location">
    <subcellularLocation>
        <location evidence="5">Cell inner membrane</location>
        <topology evidence="5">Single-pass membrane protein</topology>
        <orientation evidence="5">Periplasmic side</orientation>
    </subcellularLocation>
    <subcellularLocation>
        <location evidence="1">Membrane</location>
        <topology evidence="1">Single-pass membrane protein</topology>
    </subcellularLocation>
</comment>
<keyword evidence="5" id="KW-0735">Signal-anchor</keyword>
<reference evidence="7 8" key="1">
    <citation type="submission" date="2022-01" db="EMBL/GenBank/DDBJ databases">
        <title>Paraglaciecola sp. G1-23.</title>
        <authorList>
            <person name="Jin M.S."/>
            <person name="Han D.M."/>
            <person name="Kim H.M."/>
            <person name="Jeon C.O."/>
        </authorList>
    </citation>
    <scope>NUCLEOTIDE SEQUENCE [LARGE SCALE GENOMIC DNA]</scope>
    <source>
        <strain evidence="7 8">G1-23</strain>
    </source>
</reference>
<proteinExistence type="inferred from homology"/>
<dbReference type="InterPro" id="IPR008756">
    <property type="entry name" value="Peptidase_M56"/>
</dbReference>
<dbReference type="InterPro" id="IPR006260">
    <property type="entry name" value="TonB/TolA_C"/>
</dbReference>
<keyword evidence="5" id="KW-0813">Transport</keyword>
<dbReference type="PROSITE" id="PS52015">
    <property type="entry name" value="TONB_CTD"/>
    <property type="match status" value="1"/>
</dbReference>
<comment type="similarity">
    <text evidence="5">Belongs to the TonB family.</text>
</comment>
<keyword evidence="5" id="KW-0653">Protein transport</keyword>
<feature type="transmembrane region" description="Helical" evidence="5">
    <location>
        <begin position="82"/>
        <end position="100"/>
    </location>
</feature>
<protein>
    <recommendedName>
        <fullName evidence="5">Protein TonB</fullName>
    </recommendedName>
</protein>
<evidence type="ECO:0000256" key="2">
    <source>
        <dbReference type="ARBA" id="ARBA00022692"/>
    </source>
</evidence>
<dbReference type="Pfam" id="PF03544">
    <property type="entry name" value="TonB_C"/>
    <property type="match status" value="1"/>
</dbReference>
<keyword evidence="4 5" id="KW-0472">Membrane</keyword>
<dbReference type="RefSeq" id="WP_235310428.1">
    <property type="nucleotide sequence ID" value="NZ_JAKGAS010000001.1"/>
</dbReference>
<comment type="caution">
    <text evidence="5">Lacks conserved residue(s) required for the propagation of feature annotation.</text>
</comment>
<dbReference type="InterPro" id="IPR052173">
    <property type="entry name" value="Beta-lactam_resp_regulator"/>
</dbReference>
<gene>
    <name evidence="7" type="ORF">L0668_02255</name>
</gene>
<dbReference type="PANTHER" id="PTHR34978">
    <property type="entry name" value="POSSIBLE SENSOR-TRANSDUCER PROTEIN BLAR"/>
    <property type="match status" value="1"/>
</dbReference>
<evidence type="ECO:0000256" key="3">
    <source>
        <dbReference type="ARBA" id="ARBA00022989"/>
    </source>
</evidence>
<keyword evidence="5" id="KW-0997">Cell inner membrane</keyword>
<dbReference type="NCBIfam" id="TIGR01352">
    <property type="entry name" value="tonB_Cterm"/>
    <property type="match status" value="1"/>
</dbReference>
<comment type="function">
    <text evidence="5">Interacts with outer membrane receptor proteins that carry out high-affinity binding and energy dependent uptake into the periplasmic space of specific substrates. It could act to transduce energy from the cytoplasmic membrane to specific energy-requiring processes in the outer membrane, resulting in the release into the periplasm of ligands bound by these outer membrane proteins.</text>
</comment>
<evidence type="ECO:0000256" key="1">
    <source>
        <dbReference type="ARBA" id="ARBA00004167"/>
    </source>
</evidence>
<dbReference type="SUPFAM" id="SSF74653">
    <property type="entry name" value="TolA/TonB C-terminal domain"/>
    <property type="match status" value="1"/>
</dbReference>
<dbReference type="Pfam" id="PF05569">
    <property type="entry name" value="Peptidase_M56"/>
    <property type="match status" value="1"/>
</dbReference>
<dbReference type="Proteomes" id="UP001521137">
    <property type="component" value="Unassembled WGS sequence"/>
</dbReference>
<evidence type="ECO:0000313" key="7">
    <source>
        <dbReference type="EMBL" id="MCF2946911.1"/>
    </source>
</evidence>
<dbReference type="CDD" id="cd07341">
    <property type="entry name" value="M56_BlaR1_MecR1_like"/>
    <property type="match status" value="1"/>
</dbReference>
<evidence type="ECO:0000256" key="5">
    <source>
        <dbReference type="RuleBase" id="RU362123"/>
    </source>
</evidence>
<dbReference type="InterPro" id="IPR037682">
    <property type="entry name" value="TonB_C"/>
</dbReference>